<sequence length="71" mass="8072">MDEETIMQQLRRVRIAISRIEDGAQEYTIGNRRLTRADLKTLYDRENALQNALTDIRGGGLCVTFAEKGTD</sequence>
<dbReference type="Pfam" id="PF19645">
    <property type="entry name" value="DUF6148"/>
    <property type="match status" value="1"/>
</dbReference>
<dbReference type="EMBL" id="BK014996">
    <property type="protein sequence ID" value="DAD86223.1"/>
    <property type="molecule type" value="Genomic_DNA"/>
</dbReference>
<evidence type="ECO:0000313" key="1">
    <source>
        <dbReference type="EMBL" id="DAD86223.1"/>
    </source>
</evidence>
<organism evidence="1">
    <name type="scientific">Caudovirales sp. ctUL28</name>
    <dbReference type="NCBI Taxonomy" id="2826778"/>
    <lineage>
        <taxon>Viruses</taxon>
        <taxon>Duplodnaviria</taxon>
        <taxon>Heunggongvirae</taxon>
        <taxon>Uroviricota</taxon>
        <taxon>Caudoviricetes</taxon>
    </lineage>
</organism>
<protein>
    <submittedName>
        <fullName evidence="1">Uncharacterized protein</fullName>
    </submittedName>
</protein>
<accession>A0A8S5MVV1</accession>
<name>A0A8S5MVV1_9CAUD</name>
<proteinExistence type="predicted"/>
<dbReference type="InterPro" id="IPR046146">
    <property type="entry name" value="DUF6148"/>
</dbReference>
<reference evidence="1" key="1">
    <citation type="journal article" date="2021" name="Proc. Natl. Acad. Sci. U.S.A.">
        <title>A Catalog of Tens of Thousands of Viruses from Human Metagenomes Reveals Hidden Associations with Chronic Diseases.</title>
        <authorList>
            <person name="Tisza M.J."/>
            <person name="Buck C.B."/>
        </authorList>
    </citation>
    <scope>NUCLEOTIDE SEQUENCE</scope>
    <source>
        <strain evidence="1">CtUL28</strain>
    </source>
</reference>